<evidence type="ECO:0000256" key="6">
    <source>
        <dbReference type="ARBA" id="ARBA00022927"/>
    </source>
</evidence>
<reference evidence="10 11" key="1">
    <citation type="submission" date="2016-06" db="EMBL/GenBank/DDBJ databases">
        <title>Complete genome sequences of Bordetella bronchialis and Bordetella flabilis.</title>
        <authorList>
            <person name="LiPuma J.J."/>
            <person name="Spilker T."/>
        </authorList>
    </citation>
    <scope>NUCLEOTIDE SEQUENCE [LARGE SCALE GENOMIC DNA]</scope>
    <source>
        <strain evidence="10 11">AU17976</strain>
    </source>
</reference>
<keyword evidence="5" id="KW-0812">Transmembrane</keyword>
<dbReference type="InterPro" id="IPR024961">
    <property type="entry name" value="T2SS_GspC_N"/>
</dbReference>
<evidence type="ECO:0000313" key="11">
    <source>
        <dbReference type="Proteomes" id="UP000092213"/>
    </source>
</evidence>
<keyword evidence="4" id="KW-0997">Cell inner membrane</keyword>
<dbReference type="Pfam" id="PF11356">
    <property type="entry name" value="T2SSC"/>
    <property type="match status" value="1"/>
</dbReference>
<proteinExistence type="predicted"/>
<evidence type="ECO:0000313" key="10">
    <source>
        <dbReference type="EMBL" id="ANN74321.1"/>
    </source>
</evidence>
<evidence type="ECO:0000256" key="5">
    <source>
        <dbReference type="ARBA" id="ARBA00022692"/>
    </source>
</evidence>
<comment type="subcellular location">
    <subcellularLocation>
        <location evidence="1">Cell inner membrane</location>
    </subcellularLocation>
</comment>
<protein>
    <recommendedName>
        <fullName evidence="9">Type II secretion system protein GspC N-terminal domain-containing protein</fullName>
    </recommendedName>
</protein>
<evidence type="ECO:0000256" key="2">
    <source>
        <dbReference type="ARBA" id="ARBA00022448"/>
    </source>
</evidence>
<evidence type="ECO:0000256" key="3">
    <source>
        <dbReference type="ARBA" id="ARBA00022475"/>
    </source>
</evidence>
<keyword evidence="2" id="KW-0813">Transport</keyword>
<dbReference type="STRING" id="463025.BAU08_25830"/>
<dbReference type="AlphaFoldDB" id="A0A193G4E3"/>
<dbReference type="Proteomes" id="UP000092213">
    <property type="component" value="Chromosome"/>
</dbReference>
<dbReference type="GO" id="GO:0005886">
    <property type="term" value="C:plasma membrane"/>
    <property type="evidence" value="ECO:0007669"/>
    <property type="project" value="UniProtKB-SubCell"/>
</dbReference>
<keyword evidence="7" id="KW-1133">Transmembrane helix</keyword>
<evidence type="ECO:0000256" key="4">
    <source>
        <dbReference type="ARBA" id="ARBA00022519"/>
    </source>
</evidence>
<evidence type="ECO:0000259" key="9">
    <source>
        <dbReference type="Pfam" id="PF11356"/>
    </source>
</evidence>
<sequence length="143" mass="14288">MPLRIDPARAARHAVVLVLAAGVGAWGAVLLAPPARALPPMLDAARPASGDTAAVASWFGTSAAPVKVSVLGLISAGTHGAAILAIDGGEPRAYRVGQSIVDGVTLSSVERAGVVLEQTGQRIQVAAPAEPPLGSPGIVPVRR</sequence>
<dbReference type="Gene3D" id="2.30.30.830">
    <property type="match status" value="1"/>
</dbReference>
<dbReference type="GO" id="GO:0015031">
    <property type="term" value="P:protein transport"/>
    <property type="evidence" value="ECO:0007669"/>
    <property type="project" value="UniProtKB-KW"/>
</dbReference>
<organism evidence="10 11">
    <name type="scientific">Bordetella bronchialis</name>
    <dbReference type="NCBI Taxonomy" id="463025"/>
    <lineage>
        <taxon>Bacteria</taxon>
        <taxon>Pseudomonadati</taxon>
        <taxon>Pseudomonadota</taxon>
        <taxon>Betaproteobacteria</taxon>
        <taxon>Burkholderiales</taxon>
        <taxon>Alcaligenaceae</taxon>
        <taxon>Bordetella</taxon>
    </lineage>
</organism>
<evidence type="ECO:0000256" key="7">
    <source>
        <dbReference type="ARBA" id="ARBA00022989"/>
    </source>
</evidence>
<keyword evidence="8" id="KW-0472">Membrane</keyword>
<accession>A0A193G4E3</accession>
<feature type="domain" description="Type II secretion system protein GspC N-terminal" evidence="9">
    <location>
        <begin position="66"/>
        <end position="124"/>
    </location>
</feature>
<evidence type="ECO:0000256" key="1">
    <source>
        <dbReference type="ARBA" id="ARBA00004533"/>
    </source>
</evidence>
<gene>
    <name evidence="10" type="ORF">BAU08_25830</name>
</gene>
<evidence type="ECO:0000256" key="8">
    <source>
        <dbReference type="ARBA" id="ARBA00023136"/>
    </source>
</evidence>
<name>A0A193G4E3_9BORD</name>
<keyword evidence="3" id="KW-1003">Cell membrane</keyword>
<dbReference type="EMBL" id="CP016171">
    <property type="protein sequence ID" value="ANN74321.1"/>
    <property type="molecule type" value="Genomic_DNA"/>
</dbReference>
<keyword evidence="6" id="KW-0653">Protein transport</keyword>